<keyword evidence="3" id="KW-1185">Reference proteome</keyword>
<dbReference type="Proteomes" id="UP000800200">
    <property type="component" value="Unassembled WGS sequence"/>
</dbReference>
<dbReference type="EMBL" id="ML994637">
    <property type="protein sequence ID" value="KAF2184628.1"/>
    <property type="molecule type" value="Genomic_DNA"/>
</dbReference>
<reference evidence="2" key="1">
    <citation type="journal article" date="2020" name="Stud. Mycol.">
        <title>101 Dothideomycetes genomes: a test case for predicting lifestyles and emergence of pathogens.</title>
        <authorList>
            <person name="Haridas S."/>
            <person name="Albert R."/>
            <person name="Binder M."/>
            <person name="Bloem J."/>
            <person name="Labutti K."/>
            <person name="Salamov A."/>
            <person name="Andreopoulos B."/>
            <person name="Baker S."/>
            <person name="Barry K."/>
            <person name="Bills G."/>
            <person name="Bluhm B."/>
            <person name="Cannon C."/>
            <person name="Castanera R."/>
            <person name="Culley D."/>
            <person name="Daum C."/>
            <person name="Ezra D."/>
            <person name="Gonzalez J."/>
            <person name="Henrissat B."/>
            <person name="Kuo A."/>
            <person name="Liang C."/>
            <person name="Lipzen A."/>
            <person name="Lutzoni F."/>
            <person name="Magnuson J."/>
            <person name="Mondo S."/>
            <person name="Nolan M."/>
            <person name="Ohm R."/>
            <person name="Pangilinan J."/>
            <person name="Park H.-J."/>
            <person name="Ramirez L."/>
            <person name="Alfaro M."/>
            <person name="Sun H."/>
            <person name="Tritt A."/>
            <person name="Yoshinaga Y."/>
            <person name="Zwiers L.-H."/>
            <person name="Turgeon B."/>
            <person name="Goodwin S."/>
            <person name="Spatafora J."/>
            <person name="Crous P."/>
            <person name="Grigoriev I."/>
        </authorList>
    </citation>
    <scope>NUCLEOTIDE SEQUENCE</scope>
    <source>
        <strain evidence="2">CBS 207.26</strain>
    </source>
</reference>
<accession>A0A6A6E2B3</accession>
<feature type="region of interest" description="Disordered" evidence="1">
    <location>
        <begin position="1"/>
        <end position="27"/>
    </location>
</feature>
<evidence type="ECO:0000256" key="1">
    <source>
        <dbReference type="SAM" id="MobiDB-lite"/>
    </source>
</evidence>
<proteinExistence type="predicted"/>
<organism evidence="2 3">
    <name type="scientific">Zopfia rhizophila CBS 207.26</name>
    <dbReference type="NCBI Taxonomy" id="1314779"/>
    <lineage>
        <taxon>Eukaryota</taxon>
        <taxon>Fungi</taxon>
        <taxon>Dikarya</taxon>
        <taxon>Ascomycota</taxon>
        <taxon>Pezizomycotina</taxon>
        <taxon>Dothideomycetes</taxon>
        <taxon>Dothideomycetes incertae sedis</taxon>
        <taxon>Zopfiaceae</taxon>
        <taxon>Zopfia</taxon>
    </lineage>
</organism>
<sequence>MSRLQQTTEDDETKKGDMNPVPQSRVETLRTENDILSIKLRDFERELKRITDENYDLRKQLPQARQIMQEAEENKIIEVKISLLNEVERWKAVISVLGLPFRV</sequence>
<evidence type="ECO:0000313" key="3">
    <source>
        <dbReference type="Proteomes" id="UP000800200"/>
    </source>
</evidence>
<dbReference type="AlphaFoldDB" id="A0A6A6E2B3"/>
<evidence type="ECO:0000313" key="2">
    <source>
        <dbReference type="EMBL" id="KAF2184628.1"/>
    </source>
</evidence>
<name>A0A6A6E2B3_9PEZI</name>
<gene>
    <name evidence="2" type="ORF">K469DRAFT_688630</name>
</gene>
<protein>
    <submittedName>
        <fullName evidence="2">Uncharacterized protein</fullName>
    </submittedName>
</protein>